<dbReference type="SMART" id="SM00256">
    <property type="entry name" value="FBOX"/>
    <property type="match status" value="1"/>
</dbReference>
<dbReference type="Pfam" id="PF00646">
    <property type="entry name" value="F-box"/>
    <property type="match status" value="1"/>
</dbReference>
<dbReference type="PANTHER" id="PTHR31672:SF13">
    <property type="entry name" value="F-BOX PROTEIN CPR30-LIKE"/>
    <property type="match status" value="1"/>
</dbReference>
<dbReference type="PANTHER" id="PTHR31672">
    <property type="entry name" value="BNACNNG10540D PROTEIN"/>
    <property type="match status" value="1"/>
</dbReference>
<organism evidence="2">
    <name type="scientific">Fagus sylvatica</name>
    <name type="common">Beechnut</name>
    <dbReference type="NCBI Taxonomy" id="28930"/>
    <lineage>
        <taxon>Eukaryota</taxon>
        <taxon>Viridiplantae</taxon>
        <taxon>Streptophyta</taxon>
        <taxon>Embryophyta</taxon>
        <taxon>Tracheophyta</taxon>
        <taxon>Spermatophyta</taxon>
        <taxon>Magnoliopsida</taxon>
        <taxon>eudicotyledons</taxon>
        <taxon>Gunneridae</taxon>
        <taxon>Pentapetalae</taxon>
        <taxon>rosids</taxon>
        <taxon>fabids</taxon>
        <taxon>Fagales</taxon>
        <taxon>Fagaceae</taxon>
        <taxon>Fagus</taxon>
    </lineage>
</organism>
<dbReference type="InterPro" id="IPR001810">
    <property type="entry name" value="F-box_dom"/>
</dbReference>
<dbReference type="InterPro" id="IPR013187">
    <property type="entry name" value="F-box-assoc_dom_typ3"/>
</dbReference>
<dbReference type="NCBIfam" id="TIGR01640">
    <property type="entry name" value="F_box_assoc_1"/>
    <property type="match status" value="1"/>
</dbReference>
<sequence length="403" mass="45418">MANKKNKAEEVAEPVAGSGTNYISHLPHIIITDILSRLPFKTLFICRCVSKTWLHLLLHPTFAQSYIARTPTTIILQPKNNDLQQHHLFHLDPSSNHVMFKIKTHLGIKCDQKLELVDSCNGLILLGVVYCGEVKLDRLFVCNPITAEFVTVRPCTNLTPSFVCPRIGFCPKTNVYKVVLLANRECGPEVCKGVPTLVYTLGVKGNGLWKRIKVGKDVHGVPTHSAFLNGVIHWIVLSPDVNHFIHSFDVEDECFRPVAAPLEFEEEALKMLTWPKRRINLGVLGGCLAIGDCPFDDEMRFHIWVMKEYGVQGSWSKEWIIEFAVDAPMFSVITSRIIGLCDNGDILMLHNNNNLVSWNAANGSYKIHRIDQMDQFQALPYNPNFCSLRDVARGEPLFNATSR</sequence>
<dbReference type="Gene3D" id="1.20.1280.50">
    <property type="match status" value="1"/>
</dbReference>
<proteinExistence type="predicted"/>
<dbReference type="InterPro" id="IPR050796">
    <property type="entry name" value="SCF_F-box_component"/>
</dbReference>
<protein>
    <recommendedName>
        <fullName evidence="1">F-box domain-containing protein</fullName>
    </recommendedName>
</protein>
<accession>A0A2N9GL83</accession>
<dbReference type="InterPro" id="IPR036047">
    <property type="entry name" value="F-box-like_dom_sf"/>
</dbReference>
<dbReference type="Pfam" id="PF08268">
    <property type="entry name" value="FBA_3"/>
    <property type="match status" value="1"/>
</dbReference>
<gene>
    <name evidence="2" type="ORF">FSB_LOCUS28071</name>
</gene>
<dbReference type="EMBL" id="OIVN01002057">
    <property type="protein sequence ID" value="SPD00189.1"/>
    <property type="molecule type" value="Genomic_DNA"/>
</dbReference>
<reference evidence="2" key="1">
    <citation type="submission" date="2018-02" db="EMBL/GenBank/DDBJ databases">
        <authorList>
            <person name="Cohen D.B."/>
            <person name="Kent A.D."/>
        </authorList>
    </citation>
    <scope>NUCLEOTIDE SEQUENCE</scope>
</reference>
<evidence type="ECO:0000313" key="2">
    <source>
        <dbReference type="EMBL" id="SPD00189.1"/>
    </source>
</evidence>
<dbReference type="AlphaFoldDB" id="A0A2N9GL83"/>
<evidence type="ECO:0000259" key="1">
    <source>
        <dbReference type="SMART" id="SM00256"/>
    </source>
</evidence>
<feature type="domain" description="F-box" evidence="1">
    <location>
        <begin position="26"/>
        <end position="66"/>
    </location>
</feature>
<dbReference type="SUPFAM" id="SSF81383">
    <property type="entry name" value="F-box domain"/>
    <property type="match status" value="1"/>
</dbReference>
<name>A0A2N9GL83_FAGSY</name>
<dbReference type="InterPro" id="IPR017451">
    <property type="entry name" value="F-box-assoc_interact_dom"/>
</dbReference>